<dbReference type="GO" id="GO:0003697">
    <property type="term" value="F:single-stranded DNA binding"/>
    <property type="evidence" value="ECO:0007669"/>
    <property type="project" value="TreeGrafter"/>
</dbReference>
<evidence type="ECO:0000256" key="1">
    <source>
        <dbReference type="ARBA" id="ARBA00004123"/>
    </source>
</evidence>
<feature type="region of interest" description="Disordered" evidence="11">
    <location>
        <begin position="145"/>
        <end position="238"/>
    </location>
</feature>
<feature type="non-terminal residue" evidence="12">
    <location>
        <position position="1"/>
    </location>
</feature>
<evidence type="ECO:0000256" key="2">
    <source>
        <dbReference type="ARBA" id="ARBA00010205"/>
    </source>
</evidence>
<evidence type="ECO:0000313" key="13">
    <source>
        <dbReference type="Proteomes" id="UP000722791"/>
    </source>
</evidence>
<protein>
    <recommendedName>
        <fullName evidence="14">FHA domain-containing protein</fullName>
    </recommendedName>
</protein>
<dbReference type="PANTHER" id="PTHR12415:SF0">
    <property type="entry name" value="TYROSYL-DNA PHOSPHODIESTERASE 1"/>
    <property type="match status" value="1"/>
</dbReference>
<evidence type="ECO:0000256" key="7">
    <source>
        <dbReference type="ARBA" id="ARBA00023204"/>
    </source>
</evidence>
<sequence length="570" mass="59123">ETCYIVSSMELIFKCRTSIRLPRDGSPLSLGRGKPVLSWDNVLISRNHVKLHVKHDGEVLDLTVTGRNAIVVERQAKEGDGWDVVTVVDPGASTLLPLGGISGSHGTRFFVLGAREESAVELRPTAAPANTTAAAAATAATAAAAAVQQEASPHSAARMGDHLPPNPSSSPPAKRQRVSAGGVHQLDVPPAVSAATASATAVTKPTPPSHPGLGSGGSVGARAGPSSSPTPAATGSAAAAGRGKSDVAAVAAVAAVPLSFPGSIKSPPPGRIPKTALAAAADDIPPARGQGQATREPGGAAVAPQGVIPYDIESPVHLLRVRGLSPRYNFGCLGADLRQLVHGEPMQLALVSNYMIDVPWLLSFLPDLAKARQLFIVHGEGPEADAEMRRQVAAAGAPHAQLHRPPLPIMYGTHHSKAFLVSYPHGLRLIIHTANCVQPDCHDKTQGLWVQDFPRKATSVTAPATSMFERDLTAYFRALALPPTMERPVLDAIAAHDFSHARGALVASVPGYHRGAAAVHTYGHMRLRRLLEQVPLPAGFVGSSSGSLAESRTAAELASVESAVPSEGLV</sequence>
<accession>A0A8J4LZT7</accession>
<dbReference type="InterPro" id="IPR008984">
    <property type="entry name" value="SMAD_FHA_dom_sf"/>
</dbReference>
<evidence type="ECO:0000256" key="3">
    <source>
        <dbReference type="ARBA" id="ARBA00022722"/>
    </source>
</evidence>
<dbReference type="Pfam" id="PF06087">
    <property type="entry name" value="Tyr-DNA_phospho"/>
    <property type="match status" value="1"/>
</dbReference>
<evidence type="ECO:0000256" key="9">
    <source>
        <dbReference type="PIRSR" id="PIRSR610347-1"/>
    </source>
</evidence>
<proteinExistence type="inferred from homology"/>
<evidence type="ECO:0000256" key="5">
    <source>
        <dbReference type="ARBA" id="ARBA00022801"/>
    </source>
</evidence>
<keyword evidence="5" id="KW-0378">Hydrolase</keyword>
<comment type="subcellular location">
    <subcellularLocation>
        <location evidence="1">Nucleus</location>
    </subcellularLocation>
</comment>
<dbReference type="GO" id="GO:0017005">
    <property type="term" value="F:3'-tyrosyl-DNA phosphodiesterase activity"/>
    <property type="evidence" value="ECO:0007669"/>
    <property type="project" value="TreeGrafter"/>
</dbReference>
<dbReference type="Proteomes" id="UP000722791">
    <property type="component" value="Unassembled WGS sequence"/>
</dbReference>
<evidence type="ECO:0000256" key="4">
    <source>
        <dbReference type="ARBA" id="ARBA00022763"/>
    </source>
</evidence>
<keyword evidence="8" id="KW-0539">Nucleus</keyword>
<feature type="binding site" evidence="10">
    <location>
        <position position="417"/>
    </location>
    <ligand>
        <name>substrate</name>
    </ligand>
</feature>
<feature type="compositionally biased region" description="Low complexity" evidence="11">
    <location>
        <begin position="220"/>
        <end position="238"/>
    </location>
</feature>
<dbReference type="GO" id="GO:0003690">
    <property type="term" value="F:double-stranded DNA binding"/>
    <property type="evidence" value="ECO:0007669"/>
    <property type="project" value="TreeGrafter"/>
</dbReference>
<dbReference type="GO" id="GO:0004527">
    <property type="term" value="F:exonuclease activity"/>
    <property type="evidence" value="ECO:0007669"/>
    <property type="project" value="UniProtKB-KW"/>
</dbReference>
<feature type="non-terminal residue" evidence="12">
    <location>
        <position position="570"/>
    </location>
</feature>
<keyword evidence="4" id="KW-0227">DNA damage</keyword>
<dbReference type="CDD" id="cd09122">
    <property type="entry name" value="PLDc_Tdp1_1"/>
    <property type="match status" value="1"/>
</dbReference>
<evidence type="ECO:0000256" key="8">
    <source>
        <dbReference type="ARBA" id="ARBA00023242"/>
    </source>
</evidence>
<name>A0A8J4LZT7_9CHLO</name>
<dbReference type="Gene3D" id="3.30.870.10">
    <property type="entry name" value="Endonuclease Chain A"/>
    <property type="match status" value="2"/>
</dbReference>
<dbReference type="EMBL" id="BNCQ01000074">
    <property type="protein sequence ID" value="GIM16096.1"/>
    <property type="molecule type" value="Genomic_DNA"/>
</dbReference>
<evidence type="ECO:0000256" key="6">
    <source>
        <dbReference type="ARBA" id="ARBA00022839"/>
    </source>
</evidence>
<comment type="similarity">
    <text evidence="2">Belongs to the tyrosyl-DNA phosphodiesterase family.</text>
</comment>
<organism evidence="12 13">
    <name type="scientific">Volvox reticuliferus</name>
    <dbReference type="NCBI Taxonomy" id="1737510"/>
    <lineage>
        <taxon>Eukaryota</taxon>
        <taxon>Viridiplantae</taxon>
        <taxon>Chlorophyta</taxon>
        <taxon>core chlorophytes</taxon>
        <taxon>Chlorophyceae</taxon>
        <taxon>CS clade</taxon>
        <taxon>Chlamydomonadales</taxon>
        <taxon>Volvocaceae</taxon>
        <taxon>Volvox</taxon>
    </lineage>
</organism>
<dbReference type="PANTHER" id="PTHR12415">
    <property type="entry name" value="TYROSYL-DNA PHOSPHODIESTERASE 1"/>
    <property type="match status" value="1"/>
</dbReference>
<comment type="caution">
    <text evidence="12">The sequence shown here is derived from an EMBL/GenBank/DDBJ whole genome shotgun (WGS) entry which is preliminary data.</text>
</comment>
<gene>
    <name evidence="12" type="ORF">Vretimale_18742</name>
</gene>
<keyword evidence="7" id="KW-0234">DNA repair</keyword>
<evidence type="ECO:0000256" key="10">
    <source>
        <dbReference type="PIRSR" id="PIRSR610347-2"/>
    </source>
</evidence>
<feature type="compositionally biased region" description="Low complexity" evidence="11">
    <location>
        <begin position="188"/>
        <end position="204"/>
    </location>
</feature>
<keyword evidence="6" id="KW-0269">Exonuclease</keyword>
<dbReference type="InterPro" id="IPR010347">
    <property type="entry name" value="Tdp1"/>
</dbReference>
<evidence type="ECO:0008006" key="14">
    <source>
        <dbReference type="Google" id="ProtNLM"/>
    </source>
</evidence>
<evidence type="ECO:0000313" key="12">
    <source>
        <dbReference type="EMBL" id="GIM16096.1"/>
    </source>
</evidence>
<keyword evidence="3" id="KW-0540">Nuclease</keyword>
<dbReference type="GO" id="GO:0006281">
    <property type="term" value="P:DNA repair"/>
    <property type="evidence" value="ECO:0007669"/>
    <property type="project" value="UniProtKB-KW"/>
</dbReference>
<dbReference type="GO" id="GO:0005634">
    <property type="term" value="C:nucleus"/>
    <property type="evidence" value="ECO:0007669"/>
    <property type="project" value="UniProtKB-SubCell"/>
</dbReference>
<reference evidence="12" key="1">
    <citation type="journal article" date="2021" name="Proc. Natl. Acad. Sci. U.S.A.">
        <title>Three genomes in the algal genus Volvox reveal the fate of a haploid sex-determining region after a transition to homothallism.</title>
        <authorList>
            <person name="Yamamoto K."/>
            <person name="Hamaji T."/>
            <person name="Kawai-Toyooka H."/>
            <person name="Matsuzaki R."/>
            <person name="Takahashi F."/>
            <person name="Nishimura Y."/>
            <person name="Kawachi M."/>
            <person name="Noguchi H."/>
            <person name="Minakuchi Y."/>
            <person name="Umen J.G."/>
            <person name="Toyoda A."/>
            <person name="Nozaki H."/>
        </authorList>
    </citation>
    <scope>NUCLEOTIDE SEQUENCE</scope>
    <source>
        <strain evidence="12">NIES-3785</strain>
    </source>
</reference>
<dbReference type="Gene3D" id="2.60.200.20">
    <property type="match status" value="1"/>
</dbReference>
<dbReference type="AlphaFoldDB" id="A0A8J4LZT7"/>
<dbReference type="SUPFAM" id="SSF56024">
    <property type="entry name" value="Phospholipase D/nuclease"/>
    <property type="match status" value="1"/>
</dbReference>
<evidence type="ECO:0000256" key="11">
    <source>
        <dbReference type="SAM" id="MobiDB-lite"/>
    </source>
</evidence>
<dbReference type="SUPFAM" id="SSF49879">
    <property type="entry name" value="SMAD/FHA domain"/>
    <property type="match status" value="1"/>
</dbReference>
<feature type="active site" description="Nucleophile" evidence="9">
    <location>
        <position position="415"/>
    </location>
</feature>